<evidence type="ECO:0000256" key="1">
    <source>
        <dbReference type="ARBA" id="ARBA00023125"/>
    </source>
</evidence>
<dbReference type="STRING" id="1348612.A0A397GKP1"/>
<gene>
    <name evidence="3" type="ORF">Glove_505g20</name>
</gene>
<protein>
    <recommendedName>
        <fullName evidence="2">Cas12f1-like TNB domain-containing protein</fullName>
    </recommendedName>
</protein>
<dbReference type="OrthoDB" id="2413960at2759"/>
<organism evidence="3 4">
    <name type="scientific">Diversispora epigaea</name>
    <dbReference type="NCBI Taxonomy" id="1348612"/>
    <lineage>
        <taxon>Eukaryota</taxon>
        <taxon>Fungi</taxon>
        <taxon>Fungi incertae sedis</taxon>
        <taxon>Mucoromycota</taxon>
        <taxon>Glomeromycotina</taxon>
        <taxon>Glomeromycetes</taxon>
        <taxon>Diversisporales</taxon>
        <taxon>Diversisporaceae</taxon>
        <taxon>Diversispora</taxon>
    </lineage>
</organism>
<keyword evidence="1" id="KW-0238">DNA-binding</keyword>
<proteinExistence type="predicted"/>
<name>A0A397GKP1_9GLOM</name>
<dbReference type="GO" id="GO:0003677">
    <property type="term" value="F:DNA binding"/>
    <property type="evidence" value="ECO:0007669"/>
    <property type="project" value="UniProtKB-KW"/>
</dbReference>
<comment type="caution">
    <text evidence="3">The sequence shown here is derived from an EMBL/GenBank/DDBJ whole genome shotgun (WGS) entry which is preliminary data.</text>
</comment>
<sequence length="100" mass="11174">MAVSKLSYYFVAQVSNTGNVREYPWCRVIICTEEYTSKTCGCCGHIHRKLGGSKVFRCPSCTAELDRDINGARNILLRYLTVTSKEPVYASARTYPLGPS</sequence>
<keyword evidence="4" id="KW-1185">Reference proteome</keyword>
<evidence type="ECO:0000313" key="3">
    <source>
        <dbReference type="EMBL" id="RHZ50134.1"/>
    </source>
</evidence>
<evidence type="ECO:0000259" key="2">
    <source>
        <dbReference type="Pfam" id="PF07282"/>
    </source>
</evidence>
<evidence type="ECO:0000313" key="4">
    <source>
        <dbReference type="Proteomes" id="UP000266861"/>
    </source>
</evidence>
<dbReference type="PANTHER" id="PTHR36172">
    <property type="match status" value="1"/>
</dbReference>
<dbReference type="PANTHER" id="PTHR36172:SF1">
    <property type="entry name" value="RESOLVASE-RELATED"/>
    <property type="match status" value="1"/>
</dbReference>
<dbReference type="InterPro" id="IPR051491">
    <property type="entry name" value="Recombinase/Transposase-rel"/>
</dbReference>
<dbReference type="InterPro" id="IPR010095">
    <property type="entry name" value="Cas12f1-like_TNB"/>
</dbReference>
<dbReference type="AlphaFoldDB" id="A0A397GKP1"/>
<reference evidence="3 4" key="1">
    <citation type="submission" date="2018-08" db="EMBL/GenBank/DDBJ databases">
        <title>Genome and evolution of the arbuscular mycorrhizal fungus Diversispora epigaea (formerly Glomus versiforme) and its bacterial endosymbionts.</title>
        <authorList>
            <person name="Sun X."/>
            <person name="Fei Z."/>
            <person name="Harrison M."/>
        </authorList>
    </citation>
    <scope>NUCLEOTIDE SEQUENCE [LARGE SCALE GENOMIC DNA]</scope>
    <source>
        <strain evidence="3 4">IT104</strain>
    </source>
</reference>
<dbReference type="EMBL" id="PQFF01000438">
    <property type="protein sequence ID" value="RHZ50134.1"/>
    <property type="molecule type" value="Genomic_DNA"/>
</dbReference>
<accession>A0A397GKP1</accession>
<dbReference type="Proteomes" id="UP000266861">
    <property type="component" value="Unassembled WGS sequence"/>
</dbReference>
<dbReference type="Pfam" id="PF07282">
    <property type="entry name" value="Cas12f1-like_TNB"/>
    <property type="match status" value="1"/>
</dbReference>
<feature type="domain" description="Cas12f1-like TNB" evidence="2">
    <location>
        <begin position="26"/>
        <end position="75"/>
    </location>
</feature>